<dbReference type="HOGENOM" id="CLU_147162_11_2_0"/>
<name>I3ZDT3_TERRK</name>
<dbReference type="NCBIfam" id="TIGR02385">
    <property type="entry name" value="RelE_StbE"/>
    <property type="match status" value="1"/>
</dbReference>
<gene>
    <name evidence="3" type="ordered locus">Terro_1080</name>
</gene>
<accession>I3ZDT3</accession>
<dbReference type="Proteomes" id="UP000006056">
    <property type="component" value="Chromosome"/>
</dbReference>
<comment type="similarity">
    <text evidence="1">Belongs to the RelE toxin family.</text>
</comment>
<dbReference type="STRING" id="926566.Terro_1080"/>
<dbReference type="eggNOG" id="COG3668">
    <property type="taxonomic scope" value="Bacteria"/>
</dbReference>
<evidence type="ECO:0000256" key="2">
    <source>
        <dbReference type="ARBA" id="ARBA00022649"/>
    </source>
</evidence>
<reference evidence="3 4" key="1">
    <citation type="submission" date="2012-06" db="EMBL/GenBank/DDBJ databases">
        <title>Complete genome of Terriglobus roseus DSM 18391.</title>
        <authorList>
            <consortium name="US DOE Joint Genome Institute (JGI-PGF)"/>
            <person name="Lucas S."/>
            <person name="Copeland A."/>
            <person name="Lapidus A."/>
            <person name="Glavina del Rio T."/>
            <person name="Dalin E."/>
            <person name="Tice H."/>
            <person name="Bruce D."/>
            <person name="Goodwin L."/>
            <person name="Pitluck S."/>
            <person name="Peters L."/>
            <person name="Mikhailova N."/>
            <person name="Munk A.C.C."/>
            <person name="Kyrpides N."/>
            <person name="Mavromatis K."/>
            <person name="Ivanova N."/>
            <person name="Brettin T."/>
            <person name="Detter J.C."/>
            <person name="Han C."/>
            <person name="Larimer F."/>
            <person name="Land M."/>
            <person name="Hauser L."/>
            <person name="Markowitz V."/>
            <person name="Cheng J.-F."/>
            <person name="Hugenholtz P."/>
            <person name="Woyke T."/>
            <person name="Wu D."/>
            <person name="Brambilla E."/>
            <person name="Klenk H.-P."/>
            <person name="Eisen J.A."/>
        </authorList>
    </citation>
    <scope>NUCLEOTIDE SEQUENCE [LARGE SCALE GENOMIC DNA]</scope>
    <source>
        <strain evidence="4">DSM 18391 / NRRL B-41598 / KBS 63</strain>
    </source>
</reference>
<dbReference type="Gene3D" id="3.30.2310.20">
    <property type="entry name" value="RelE-like"/>
    <property type="match status" value="1"/>
</dbReference>
<protein>
    <submittedName>
        <fullName evidence="3">Addiction module toxin, RelE/StbE family</fullName>
    </submittedName>
</protein>
<evidence type="ECO:0000313" key="4">
    <source>
        <dbReference type="Proteomes" id="UP000006056"/>
    </source>
</evidence>
<evidence type="ECO:0000256" key="1">
    <source>
        <dbReference type="ARBA" id="ARBA00006226"/>
    </source>
</evidence>
<dbReference type="InterPro" id="IPR035093">
    <property type="entry name" value="RelE/ParE_toxin_dom_sf"/>
</dbReference>
<evidence type="ECO:0000313" key="3">
    <source>
        <dbReference type="EMBL" id="AFL87401.1"/>
    </source>
</evidence>
<dbReference type="Pfam" id="PF05016">
    <property type="entry name" value="ParE_toxin"/>
    <property type="match status" value="1"/>
</dbReference>
<keyword evidence="2" id="KW-1277">Toxin-antitoxin system</keyword>
<dbReference type="KEGG" id="trs:Terro_1080"/>
<dbReference type="PANTHER" id="PTHR33755">
    <property type="entry name" value="TOXIN PARE1-RELATED"/>
    <property type="match status" value="1"/>
</dbReference>
<dbReference type="OrthoDB" id="9798046at2"/>
<dbReference type="AlphaFoldDB" id="I3ZDT3"/>
<dbReference type="PANTHER" id="PTHR33755:SF6">
    <property type="entry name" value="PLASMID STABILIZATION SYSTEM PROTEIN"/>
    <property type="match status" value="1"/>
</dbReference>
<organism evidence="3 4">
    <name type="scientific">Terriglobus roseus (strain DSM 18391 / NRRL B-41598 / KBS 63)</name>
    <dbReference type="NCBI Taxonomy" id="926566"/>
    <lineage>
        <taxon>Bacteria</taxon>
        <taxon>Pseudomonadati</taxon>
        <taxon>Acidobacteriota</taxon>
        <taxon>Terriglobia</taxon>
        <taxon>Terriglobales</taxon>
        <taxon>Acidobacteriaceae</taxon>
        <taxon>Terriglobus</taxon>
    </lineage>
</organism>
<dbReference type="InterPro" id="IPR051803">
    <property type="entry name" value="TA_system_RelE-like_toxin"/>
</dbReference>
<proteinExistence type="inferred from homology"/>
<dbReference type="RefSeq" id="WP_014784970.1">
    <property type="nucleotide sequence ID" value="NC_018014.1"/>
</dbReference>
<dbReference type="EMBL" id="CP003379">
    <property type="protein sequence ID" value="AFL87401.1"/>
    <property type="molecule type" value="Genomic_DNA"/>
</dbReference>
<keyword evidence="4" id="KW-1185">Reference proteome</keyword>
<dbReference type="InterPro" id="IPR007712">
    <property type="entry name" value="RelE/ParE_toxin"/>
</dbReference>
<sequence>MKILWTESASQSAEHYYELIYASSWDAAARFRRRLQSHVERLAAYPMSGREGRVSGTREITLAPWPYILVYTVHPDRIVISAVRHGAQLWPPHRYISPQRPDPRSPAVPQ</sequence>